<sequence length="56" mass="5503">MAYQISSDCISCGACAAECPVNAISEGDGKFVIDENACISCGSCAGVCPVGAPQEG</sequence>
<evidence type="ECO:0000313" key="12">
    <source>
        <dbReference type="EMBL" id="QKN23040.1"/>
    </source>
</evidence>
<evidence type="ECO:0000313" key="15">
    <source>
        <dbReference type="Proteomes" id="UP000509623"/>
    </source>
</evidence>
<keyword evidence="8" id="KW-0249">Electron transport</keyword>
<evidence type="ECO:0000256" key="2">
    <source>
        <dbReference type="ARBA" id="ARBA00003532"/>
    </source>
</evidence>
<evidence type="ECO:0000256" key="7">
    <source>
        <dbReference type="ARBA" id="ARBA00022737"/>
    </source>
</evidence>
<organism evidence="12 14">
    <name type="scientific">Caproicibacterium lactatifermentans</name>
    <dbReference type="NCBI Taxonomy" id="2666138"/>
    <lineage>
        <taxon>Bacteria</taxon>
        <taxon>Bacillati</taxon>
        <taxon>Bacillota</taxon>
        <taxon>Clostridia</taxon>
        <taxon>Eubacteriales</taxon>
        <taxon>Oscillospiraceae</taxon>
        <taxon>Caproicibacterium</taxon>
    </lineage>
</organism>
<reference evidence="13" key="3">
    <citation type="journal article" date="2022" name="Int. J. Syst. Evol. Microbiol.">
        <title>Caproicibacterium lactatifermentans sp. nov., isolated from pit clay used for the production of Chinese strong aroma-type liquor.</title>
        <authorList>
            <person name="Wang H."/>
            <person name="Gu Y."/>
            <person name="Zhao D."/>
            <person name="Qiao Z."/>
            <person name="Zheng J."/>
            <person name="Gao J."/>
            <person name="Ren C."/>
            <person name="Xu Y."/>
        </authorList>
    </citation>
    <scope>NUCLEOTIDE SEQUENCE</scope>
    <source>
        <strain evidence="13">JNU-WLY1368</strain>
    </source>
</reference>
<dbReference type="FunFam" id="3.30.70.20:FF:000045">
    <property type="entry name" value="Ferredoxin, 4Fe-4S"/>
    <property type="match status" value="1"/>
</dbReference>
<keyword evidence="7" id="KW-0677">Repeat</keyword>
<dbReference type="GO" id="GO:0051539">
    <property type="term" value="F:4 iron, 4 sulfur cluster binding"/>
    <property type="evidence" value="ECO:0007669"/>
    <property type="project" value="UniProtKB-KW"/>
</dbReference>
<dbReference type="Proteomes" id="UP000501316">
    <property type="component" value="Chromosome"/>
</dbReference>
<evidence type="ECO:0000256" key="8">
    <source>
        <dbReference type="ARBA" id="ARBA00022982"/>
    </source>
</evidence>
<evidence type="ECO:0000256" key="9">
    <source>
        <dbReference type="ARBA" id="ARBA00023004"/>
    </source>
</evidence>
<dbReference type="InterPro" id="IPR017896">
    <property type="entry name" value="4Fe4S_Fe-S-bd"/>
</dbReference>
<dbReference type="Pfam" id="PF12838">
    <property type="entry name" value="Fer4_7"/>
    <property type="match status" value="1"/>
</dbReference>
<keyword evidence="10" id="KW-0411">Iron-sulfur</keyword>
<evidence type="ECO:0000256" key="5">
    <source>
        <dbReference type="ARBA" id="ARBA00022485"/>
    </source>
</evidence>
<comment type="cofactor">
    <cofactor evidence="1">
        <name>[4Fe-4S] cluster</name>
        <dbReference type="ChEBI" id="CHEBI:49883"/>
    </cofactor>
</comment>
<keyword evidence="9" id="KW-0408">Iron</keyword>
<dbReference type="EMBL" id="CP046161">
    <property type="protein sequence ID" value="QKO30354.1"/>
    <property type="molecule type" value="Genomic_DNA"/>
</dbReference>
<evidence type="ECO:0000313" key="13">
    <source>
        <dbReference type="EMBL" id="QKO30354.1"/>
    </source>
</evidence>
<dbReference type="PANTHER" id="PTHR42859">
    <property type="entry name" value="OXIDOREDUCTASE"/>
    <property type="match status" value="1"/>
</dbReference>
<gene>
    <name evidence="12" type="ORF">GJQ69_00210</name>
    <name evidence="13" type="ORF">GKP14_04570</name>
</gene>
<dbReference type="Gene3D" id="3.30.70.20">
    <property type="match status" value="1"/>
</dbReference>
<name>A0A859DMR7_9FIRM</name>
<dbReference type="GO" id="GO:0046872">
    <property type="term" value="F:metal ion binding"/>
    <property type="evidence" value="ECO:0007669"/>
    <property type="project" value="UniProtKB-KW"/>
</dbReference>
<reference evidence="13" key="2">
    <citation type="journal article" date="2021" name="Appl. Environ. Microbiol.">
        <title>Adaptability of a Caproate-Producing Bacterium Contributes to Its Dominance in an Anaerobic Fermentation System.</title>
        <authorList>
            <person name="Wang H."/>
            <person name="Gu Y."/>
            <person name="Zhou W."/>
            <person name="Zhao D."/>
            <person name="Qiao Z."/>
            <person name="Zheng J."/>
            <person name="Gao J."/>
            <person name="Chen X."/>
            <person name="Ren C."/>
            <person name="Xu Y."/>
        </authorList>
    </citation>
    <scope>NUCLEOTIDE SEQUENCE</scope>
    <source>
        <strain evidence="13">JNU-WLY1368</strain>
    </source>
</reference>
<dbReference type="InterPro" id="IPR050294">
    <property type="entry name" value="RnfB_subfamily"/>
</dbReference>
<proteinExistence type="predicted"/>
<evidence type="ECO:0000256" key="10">
    <source>
        <dbReference type="ARBA" id="ARBA00023014"/>
    </source>
</evidence>
<keyword evidence="6" id="KW-0479">Metal-binding</keyword>
<dbReference type="PROSITE" id="PS51379">
    <property type="entry name" value="4FE4S_FER_2"/>
    <property type="match status" value="2"/>
</dbReference>
<dbReference type="KEGG" id="clf:GJQ69_00210"/>
<protein>
    <recommendedName>
        <fullName evidence="3">Ferredoxin</fullName>
    </recommendedName>
</protein>
<comment type="function">
    <text evidence="2">Ferredoxins are iron-sulfur proteins that transfer electrons in a wide variety of metabolic reactions.</text>
</comment>
<keyword evidence="5" id="KW-0004">4Fe-4S</keyword>
<evidence type="ECO:0000256" key="1">
    <source>
        <dbReference type="ARBA" id="ARBA00001966"/>
    </source>
</evidence>
<dbReference type="SUPFAM" id="SSF54862">
    <property type="entry name" value="4Fe-4S ferredoxins"/>
    <property type="match status" value="1"/>
</dbReference>
<dbReference type="RefSeq" id="WP_086034853.1">
    <property type="nucleotide sequence ID" value="NZ_CP046051.1"/>
</dbReference>
<evidence type="ECO:0000256" key="3">
    <source>
        <dbReference type="ARBA" id="ARBA00013529"/>
    </source>
</evidence>
<dbReference type="EMBL" id="CP046051">
    <property type="protein sequence ID" value="QKN23040.1"/>
    <property type="molecule type" value="Genomic_DNA"/>
</dbReference>
<accession>A0A859DMR7</accession>
<evidence type="ECO:0000256" key="4">
    <source>
        <dbReference type="ARBA" id="ARBA00022448"/>
    </source>
</evidence>
<keyword evidence="15" id="KW-1185">Reference proteome</keyword>
<evidence type="ECO:0000259" key="11">
    <source>
        <dbReference type="PROSITE" id="PS51379"/>
    </source>
</evidence>
<dbReference type="PROSITE" id="PS00198">
    <property type="entry name" value="4FE4S_FER_1"/>
    <property type="match status" value="2"/>
</dbReference>
<dbReference type="PANTHER" id="PTHR42859:SF10">
    <property type="entry name" value="DIMETHYLSULFOXIDE REDUCTASE CHAIN B"/>
    <property type="match status" value="1"/>
</dbReference>
<evidence type="ECO:0000256" key="6">
    <source>
        <dbReference type="ARBA" id="ARBA00022723"/>
    </source>
</evidence>
<keyword evidence="4" id="KW-0813">Transport</keyword>
<dbReference type="Proteomes" id="UP000509623">
    <property type="component" value="Chromosome"/>
</dbReference>
<dbReference type="AlphaFoldDB" id="A0A859DMR7"/>
<dbReference type="InterPro" id="IPR017900">
    <property type="entry name" value="4Fe4S_Fe_S_CS"/>
</dbReference>
<reference evidence="14 15" key="1">
    <citation type="submission" date="2019-11" db="EMBL/GenBank/DDBJ databases">
        <authorList>
            <person name="Ren C."/>
            <person name="Wang H."/>
            <person name="Xu Y."/>
        </authorList>
    </citation>
    <scope>NUCLEOTIDE SEQUENCE [LARGE SCALE GENOMIC DNA]</scope>
    <source>
        <strain evidence="15">JNU-WLY1368</strain>
        <strain evidence="12 14">LBM 19010</strain>
    </source>
</reference>
<evidence type="ECO:0000313" key="14">
    <source>
        <dbReference type="Proteomes" id="UP000501316"/>
    </source>
</evidence>
<feature type="domain" description="4Fe-4S ferredoxin-type" evidence="11">
    <location>
        <begin position="29"/>
        <end position="56"/>
    </location>
</feature>
<feature type="domain" description="4Fe-4S ferredoxin-type" evidence="11">
    <location>
        <begin position="1"/>
        <end position="28"/>
    </location>
</feature>